<organism evidence="2 3">
    <name type="scientific">Sporothrix eucalyptigena</name>
    <dbReference type="NCBI Taxonomy" id="1812306"/>
    <lineage>
        <taxon>Eukaryota</taxon>
        <taxon>Fungi</taxon>
        <taxon>Dikarya</taxon>
        <taxon>Ascomycota</taxon>
        <taxon>Pezizomycotina</taxon>
        <taxon>Sordariomycetes</taxon>
        <taxon>Sordariomycetidae</taxon>
        <taxon>Ophiostomatales</taxon>
        <taxon>Ophiostomataceae</taxon>
        <taxon>Sporothrix</taxon>
    </lineage>
</organism>
<proteinExistence type="predicted"/>
<dbReference type="PROSITE" id="PS50879">
    <property type="entry name" value="RNASE_H_1"/>
    <property type="match status" value="1"/>
</dbReference>
<name>A0ABP0CRT2_9PEZI</name>
<dbReference type="Pfam" id="PF00075">
    <property type="entry name" value="RNase_H"/>
    <property type="match status" value="1"/>
</dbReference>
<dbReference type="EMBL" id="CAWUHD010000139">
    <property type="protein sequence ID" value="CAK7234852.1"/>
    <property type="molecule type" value="Genomic_DNA"/>
</dbReference>
<feature type="domain" description="RNase H type-1" evidence="1">
    <location>
        <begin position="1"/>
        <end position="113"/>
    </location>
</feature>
<gene>
    <name evidence="2" type="ORF">SEUCBS140593_009086</name>
</gene>
<dbReference type="InterPro" id="IPR002156">
    <property type="entry name" value="RNaseH_domain"/>
</dbReference>
<dbReference type="Proteomes" id="UP001642482">
    <property type="component" value="Unassembled WGS sequence"/>
</dbReference>
<dbReference type="Gene3D" id="3.30.420.10">
    <property type="entry name" value="Ribonuclease H-like superfamily/Ribonuclease H"/>
    <property type="match status" value="1"/>
</dbReference>
<sequence length="145" mass="16317">MLQSYFGGQFFALENTGPTSGDSSRPTTAPSYVRSIVVANDSTYVVKGCTDWMHKWIEHRWCLSKGELVKNPDQWKAIDKAMNSCLNDGIDVKFCQMPREWNVADNLAKQGEVKAVQATSSDQQLSWCGEYLVLMDKSLKRSLSI</sequence>
<dbReference type="InterPro" id="IPR012337">
    <property type="entry name" value="RNaseH-like_sf"/>
</dbReference>
<protein>
    <recommendedName>
        <fullName evidence="1">RNase H type-1 domain-containing protein</fullName>
    </recommendedName>
</protein>
<dbReference type="SUPFAM" id="SSF53098">
    <property type="entry name" value="Ribonuclease H-like"/>
    <property type="match status" value="1"/>
</dbReference>
<evidence type="ECO:0000259" key="1">
    <source>
        <dbReference type="PROSITE" id="PS50879"/>
    </source>
</evidence>
<reference evidence="2 3" key="1">
    <citation type="submission" date="2024-01" db="EMBL/GenBank/DDBJ databases">
        <authorList>
            <person name="Allen C."/>
            <person name="Tagirdzhanova G."/>
        </authorList>
    </citation>
    <scope>NUCLEOTIDE SEQUENCE [LARGE SCALE GENOMIC DNA]</scope>
</reference>
<accession>A0ABP0CRT2</accession>
<keyword evidence="3" id="KW-1185">Reference proteome</keyword>
<dbReference type="InterPro" id="IPR036397">
    <property type="entry name" value="RNaseH_sf"/>
</dbReference>
<evidence type="ECO:0000313" key="2">
    <source>
        <dbReference type="EMBL" id="CAK7234852.1"/>
    </source>
</evidence>
<evidence type="ECO:0000313" key="3">
    <source>
        <dbReference type="Proteomes" id="UP001642482"/>
    </source>
</evidence>
<comment type="caution">
    <text evidence="2">The sequence shown here is derived from an EMBL/GenBank/DDBJ whole genome shotgun (WGS) entry which is preliminary data.</text>
</comment>